<feature type="compositionally biased region" description="Low complexity" evidence="1">
    <location>
        <begin position="128"/>
        <end position="142"/>
    </location>
</feature>
<evidence type="ECO:0000313" key="2">
    <source>
        <dbReference type="EMBL" id="KAK7534083.1"/>
    </source>
</evidence>
<keyword evidence="3" id="KW-1185">Reference proteome</keyword>
<evidence type="ECO:0000256" key="1">
    <source>
        <dbReference type="SAM" id="MobiDB-lite"/>
    </source>
</evidence>
<feature type="compositionally biased region" description="Polar residues" evidence="1">
    <location>
        <begin position="210"/>
        <end position="234"/>
    </location>
</feature>
<reference evidence="2 3" key="1">
    <citation type="submission" date="2024-04" db="EMBL/GenBank/DDBJ databases">
        <title>Phyllosticta paracitricarpa is synonymous to the EU quarantine fungus P. citricarpa based on phylogenomic analyses.</title>
        <authorList>
            <consortium name="Lawrence Berkeley National Laboratory"/>
            <person name="Van ingen-buijs V.A."/>
            <person name="Van westerhoven A.C."/>
            <person name="Haridas S."/>
            <person name="Skiadas P."/>
            <person name="Martin F."/>
            <person name="Groenewald J.Z."/>
            <person name="Crous P.W."/>
            <person name="Seidl M.F."/>
        </authorList>
    </citation>
    <scope>NUCLEOTIDE SEQUENCE [LARGE SCALE GENOMIC DNA]</scope>
    <source>
        <strain evidence="2 3">CPC 17464</strain>
    </source>
</reference>
<proteinExistence type="predicted"/>
<protein>
    <submittedName>
        <fullName evidence="2">Uncharacterized protein</fullName>
    </submittedName>
</protein>
<accession>A0ABR1LFV0</accession>
<comment type="caution">
    <text evidence="2">The sequence shown here is derived from an EMBL/GenBank/DDBJ whole genome shotgun (WGS) entry which is preliminary data.</text>
</comment>
<sequence length="244" mass="26459">MDHGRLAQGRILAWCLPLARVPALGMPLWVLGYNLTTQLARKLNCAGARLGSWCAYILVLFSWRAPSLSKTPPPLTVLSHYLTVLVKGQEAFGGGGAFAVGCTTIPGANKHASSAGPQPSPREEDEGSASAPRSSPLSPLSLRRQLQVPPTYLLRPHRRASIQLCPHADTKRAKENFTQLATKQSNPACNTKVSRQAQSRARAMIPRSLHTATKAPSQQLPKQSPIQTQNPTRQNPERPLANFA</sequence>
<organism evidence="2 3">
    <name type="scientific">Phyllosticta citribraziliensis</name>
    <dbReference type="NCBI Taxonomy" id="989973"/>
    <lineage>
        <taxon>Eukaryota</taxon>
        <taxon>Fungi</taxon>
        <taxon>Dikarya</taxon>
        <taxon>Ascomycota</taxon>
        <taxon>Pezizomycotina</taxon>
        <taxon>Dothideomycetes</taxon>
        <taxon>Dothideomycetes incertae sedis</taxon>
        <taxon>Botryosphaeriales</taxon>
        <taxon>Phyllostictaceae</taxon>
        <taxon>Phyllosticta</taxon>
    </lineage>
</organism>
<feature type="region of interest" description="Disordered" evidence="1">
    <location>
        <begin position="109"/>
        <end position="142"/>
    </location>
</feature>
<feature type="region of interest" description="Disordered" evidence="1">
    <location>
        <begin position="199"/>
        <end position="244"/>
    </location>
</feature>
<dbReference type="Proteomes" id="UP001360953">
    <property type="component" value="Unassembled WGS sequence"/>
</dbReference>
<name>A0ABR1LFV0_9PEZI</name>
<dbReference type="EMBL" id="JBBPEH010000009">
    <property type="protein sequence ID" value="KAK7534083.1"/>
    <property type="molecule type" value="Genomic_DNA"/>
</dbReference>
<gene>
    <name evidence="2" type="ORF">J3D65DRAFT_700705</name>
</gene>
<dbReference type="GeneID" id="92036989"/>
<evidence type="ECO:0000313" key="3">
    <source>
        <dbReference type="Proteomes" id="UP001360953"/>
    </source>
</evidence>
<dbReference type="RefSeq" id="XP_066653122.1">
    <property type="nucleotide sequence ID" value="XM_066804083.1"/>
</dbReference>